<reference evidence="2" key="1">
    <citation type="journal article" date="2022" name="Int. J. Mol. Sci.">
        <title>Draft Genome of Tanacetum Coccineum: Genomic Comparison of Closely Related Tanacetum-Family Plants.</title>
        <authorList>
            <person name="Yamashiro T."/>
            <person name="Shiraishi A."/>
            <person name="Nakayama K."/>
            <person name="Satake H."/>
        </authorList>
    </citation>
    <scope>NUCLEOTIDE SEQUENCE</scope>
</reference>
<accession>A0ABQ4XER2</accession>
<comment type="caution">
    <text evidence="2">The sequence shown here is derived from an EMBL/GenBank/DDBJ whole genome shotgun (WGS) entry which is preliminary data.</text>
</comment>
<keyword evidence="3" id="KW-1185">Reference proteome</keyword>
<evidence type="ECO:0000256" key="1">
    <source>
        <dbReference type="SAM" id="MobiDB-lite"/>
    </source>
</evidence>
<feature type="region of interest" description="Disordered" evidence="1">
    <location>
        <begin position="67"/>
        <end position="201"/>
    </location>
</feature>
<gene>
    <name evidence="2" type="ORF">Tco_0678323</name>
</gene>
<proteinExistence type="predicted"/>
<feature type="compositionally biased region" description="Polar residues" evidence="1">
    <location>
        <begin position="167"/>
        <end position="186"/>
    </location>
</feature>
<feature type="compositionally biased region" description="Basic and acidic residues" evidence="1">
    <location>
        <begin position="71"/>
        <end position="83"/>
    </location>
</feature>
<reference evidence="2" key="2">
    <citation type="submission" date="2022-01" db="EMBL/GenBank/DDBJ databases">
        <authorList>
            <person name="Yamashiro T."/>
            <person name="Shiraishi A."/>
            <person name="Satake H."/>
            <person name="Nakayama K."/>
        </authorList>
    </citation>
    <scope>NUCLEOTIDE SEQUENCE</scope>
</reference>
<dbReference type="Proteomes" id="UP001151760">
    <property type="component" value="Unassembled WGS sequence"/>
</dbReference>
<evidence type="ECO:0000313" key="2">
    <source>
        <dbReference type="EMBL" id="GJS63759.1"/>
    </source>
</evidence>
<dbReference type="EMBL" id="BQNB010009454">
    <property type="protein sequence ID" value="GJS63759.1"/>
    <property type="molecule type" value="Genomic_DNA"/>
</dbReference>
<organism evidence="2 3">
    <name type="scientific">Tanacetum coccineum</name>
    <dbReference type="NCBI Taxonomy" id="301880"/>
    <lineage>
        <taxon>Eukaryota</taxon>
        <taxon>Viridiplantae</taxon>
        <taxon>Streptophyta</taxon>
        <taxon>Embryophyta</taxon>
        <taxon>Tracheophyta</taxon>
        <taxon>Spermatophyta</taxon>
        <taxon>Magnoliopsida</taxon>
        <taxon>eudicotyledons</taxon>
        <taxon>Gunneridae</taxon>
        <taxon>Pentapetalae</taxon>
        <taxon>asterids</taxon>
        <taxon>campanulids</taxon>
        <taxon>Asterales</taxon>
        <taxon>Asteraceae</taxon>
        <taxon>Asteroideae</taxon>
        <taxon>Anthemideae</taxon>
        <taxon>Anthemidinae</taxon>
        <taxon>Tanacetum</taxon>
    </lineage>
</organism>
<name>A0ABQ4XER2_9ASTR</name>
<sequence length="201" mass="22599">MMIKKRDDIHEATLLSLALHKTTKFAEEQENIDAVKEKILEEDVEKMVGGEDEESYANGFANSIFLDEEDSGTRLEPGSHKVNPEILDDDDNDDAMEKKDDNKDDNDDDDNDDHDDYAFIKNKRTGSSETRTKKMQTPIPLPHRSLRINLPSNKGVTQELTVFVSPTPATSSQDHSKPSSSRSNILPGSIAQMPRRSGQLW</sequence>
<protein>
    <submittedName>
        <fullName evidence="2">Uncharacterized protein</fullName>
    </submittedName>
</protein>
<evidence type="ECO:0000313" key="3">
    <source>
        <dbReference type="Proteomes" id="UP001151760"/>
    </source>
</evidence>
<feature type="compositionally biased region" description="Acidic residues" evidence="1">
    <location>
        <begin position="103"/>
        <end position="115"/>
    </location>
</feature>
<feature type="compositionally biased region" description="Polar residues" evidence="1">
    <location>
        <begin position="150"/>
        <end position="160"/>
    </location>
</feature>